<dbReference type="PROSITE" id="PS00211">
    <property type="entry name" value="ABC_TRANSPORTER_1"/>
    <property type="match status" value="1"/>
</dbReference>
<evidence type="ECO:0000256" key="2">
    <source>
        <dbReference type="ARBA" id="ARBA00022741"/>
    </source>
</evidence>
<dbReference type="GO" id="GO:0008643">
    <property type="term" value="P:carbohydrate transport"/>
    <property type="evidence" value="ECO:0007669"/>
    <property type="project" value="InterPro"/>
</dbReference>
<dbReference type="GO" id="GO:0055052">
    <property type="term" value="C:ATP-binding cassette (ABC) transporter complex, substrate-binding subunit-containing"/>
    <property type="evidence" value="ECO:0007669"/>
    <property type="project" value="TreeGrafter"/>
</dbReference>
<dbReference type="InterPro" id="IPR017871">
    <property type="entry name" value="ABC_transporter-like_CS"/>
</dbReference>
<dbReference type="RefSeq" id="WP_185054751.1">
    <property type="nucleotide sequence ID" value="NZ_BAABIX010000002.1"/>
</dbReference>
<dbReference type="EMBL" id="JACHGN010000020">
    <property type="protein sequence ID" value="MBB5137865.1"/>
    <property type="molecule type" value="Genomic_DNA"/>
</dbReference>
<dbReference type="PANTHER" id="PTHR43875">
    <property type="entry name" value="MALTODEXTRIN IMPORT ATP-BINDING PROTEIN MSMX"/>
    <property type="match status" value="1"/>
</dbReference>
<dbReference type="GO" id="GO:0140359">
    <property type="term" value="F:ABC-type transporter activity"/>
    <property type="evidence" value="ECO:0007669"/>
    <property type="project" value="InterPro"/>
</dbReference>
<dbReference type="Gene3D" id="3.40.50.300">
    <property type="entry name" value="P-loop containing nucleotide triphosphate hydrolases"/>
    <property type="match status" value="1"/>
</dbReference>
<dbReference type="InterPro" id="IPR003593">
    <property type="entry name" value="AAA+_ATPase"/>
</dbReference>
<dbReference type="InterPro" id="IPR003439">
    <property type="entry name" value="ABC_transporter-like_ATP-bd"/>
</dbReference>
<organism evidence="5 6">
    <name type="scientific">Thermocatellispora tengchongensis</name>
    <dbReference type="NCBI Taxonomy" id="1073253"/>
    <lineage>
        <taxon>Bacteria</taxon>
        <taxon>Bacillati</taxon>
        <taxon>Actinomycetota</taxon>
        <taxon>Actinomycetes</taxon>
        <taxon>Streptosporangiales</taxon>
        <taxon>Streptosporangiaceae</taxon>
        <taxon>Thermocatellispora</taxon>
    </lineage>
</organism>
<dbReference type="PROSITE" id="PS50893">
    <property type="entry name" value="ABC_TRANSPORTER_2"/>
    <property type="match status" value="1"/>
</dbReference>
<dbReference type="SMART" id="SM00382">
    <property type="entry name" value="AAA"/>
    <property type="match status" value="1"/>
</dbReference>
<dbReference type="SUPFAM" id="SSF52540">
    <property type="entry name" value="P-loop containing nucleoside triphosphate hydrolases"/>
    <property type="match status" value="1"/>
</dbReference>
<dbReference type="AlphaFoldDB" id="A0A840PPB7"/>
<reference evidence="5 6" key="1">
    <citation type="submission" date="2020-08" db="EMBL/GenBank/DDBJ databases">
        <title>Genomic Encyclopedia of Type Strains, Phase IV (KMG-IV): sequencing the most valuable type-strain genomes for metagenomic binning, comparative biology and taxonomic classification.</title>
        <authorList>
            <person name="Goeker M."/>
        </authorList>
    </citation>
    <scope>NUCLEOTIDE SEQUENCE [LARGE SCALE GENOMIC DNA]</scope>
    <source>
        <strain evidence="5 6">DSM 45615</strain>
    </source>
</reference>
<dbReference type="GO" id="GO:0016887">
    <property type="term" value="F:ATP hydrolysis activity"/>
    <property type="evidence" value="ECO:0007669"/>
    <property type="project" value="InterPro"/>
</dbReference>
<dbReference type="NCBIfam" id="NF008653">
    <property type="entry name" value="PRK11650.1"/>
    <property type="match status" value="1"/>
</dbReference>
<dbReference type="InterPro" id="IPR015855">
    <property type="entry name" value="ABC_transpr_MalK-like"/>
</dbReference>
<gene>
    <name evidence="5" type="ORF">HNP84_007618</name>
</gene>
<keyword evidence="6" id="KW-1185">Reference proteome</keyword>
<dbReference type="InterPro" id="IPR040582">
    <property type="entry name" value="OB_MalK-like"/>
</dbReference>
<protein>
    <submittedName>
        <fullName evidence="5">Multiple sugar transport system ATP-binding protein</fullName>
    </submittedName>
</protein>
<keyword evidence="3 5" id="KW-0067">ATP-binding</keyword>
<dbReference type="InterPro" id="IPR027417">
    <property type="entry name" value="P-loop_NTPase"/>
</dbReference>
<comment type="caution">
    <text evidence="5">The sequence shown here is derived from an EMBL/GenBank/DDBJ whole genome shotgun (WGS) entry which is preliminary data.</text>
</comment>
<evidence type="ECO:0000256" key="1">
    <source>
        <dbReference type="ARBA" id="ARBA00022448"/>
    </source>
</evidence>
<dbReference type="SUPFAM" id="SSF50331">
    <property type="entry name" value="MOP-like"/>
    <property type="match status" value="1"/>
</dbReference>
<name>A0A840PPB7_9ACTN</name>
<keyword evidence="2" id="KW-0547">Nucleotide-binding</keyword>
<dbReference type="InterPro" id="IPR047641">
    <property type="entry name" value="ABC_transpr_MalK/UgpC-like"/>
</dbReference>
<keyword evidence="1" id="KW-0813">Transport</keyword>
<evidence type="ECO:0000313" key="5">
    <source>
        <dbReference type="EMBL" id="MBB5137865.1"/>
    </source>
</evidence>
<dbReference type="Gene3D" id="2.40.50.140">
    <property type="entry name" value="Nucleic acid-binding proteins"/>
    <property type="match status" value="1"/>
</dbReference>
<dbReference type="Proteomes" id="UP000578449">
    <property type="component" value="Unassembled WGS sequence"/>
</dbReference>
<dbReference type="GO" id="GO:0005524">
    <property type="term" value="F:ATP binding"/>
    <property type="evidence" value="ECO:0007669"/>
    <property type="project" value="UniProtKB-KW"/>
</dbReference>
<accession>A0A840PPB7</accession>
<dbReference type="Gene3D" id="2.40.50.100">
    <property type="match status" value="1"/>
</dbReference>
<keyword evidence="5" id="KW-0762">Sugar transport</keyword>
<dbReference type="InterPro" id="IPR012340">
    <property type="entry name" value="NA-bd_OB-fold"/>
</dbReference>
<dbReference type="Pfam" id="PF00005">
    <property type="entry name" value="ABC_tran"/>
    <property type="match status" value="1"/>
</dbReference>
<proteinExistence type="predicted"/>
<feature type="domain" description="ABC transporter" evidence="4">
    <location>
        <begin position="4"/>
        <end position="236"/>
    </location>
</feature>
<dbReference type="InterPro" id="IPR008995">
    <property type="entry name" value="Mo/tungstate-bd_C_term_dom"/>
</dbReference>
<evidence type="ECO:0000259" key="4">
    <source>
        <dbReference type="PROSITE" id="PS50893"/>
    </source>
</evidence>
<dbReference type="CDD" id="cd03301">
    <property type="entry name" value="ABC_MalK_N"/>
    <property type="match status" value="1"/>
</dbReference>
<dbReference type="PANTHER" id="PTHR43875:SF1">
    <property type="entry name" value="OSMOPROTECTIVE COMPOUNDS UPTAKE ATP-BINDING PROTEIN GGTA"/>
    <property type="match status" value="1"/>
</dbReference>
<dbReference type="Pfam" id="PF17912">
    <property type="entry name" value="OB_MalK"/>
    <property type="match status" value="1"/>
</dbReference>
<sequence>MAGVLYEEATRVYPGSDRPAVDALDLDVHDGEFLVLVGPSGCGKSTSLRMLAGLERVDGGRIAIGDRDVTHLPPRDRDIAMVFQNYALYPHMSVADNMGFALRVMKAPREEIARRVREAARLLDLEEFLDRKPKALSGGQRQRVAMGRAIVREPKVFLMDEPLSNLDAKLRVQTRTQIAALQRRLGVTTVYVTHDQVEAMTMGDRVAVLKDGVLQQVDTPLHLYQHPANVFVADFIGSPSMNLAEYPVVADEAVLGELRVPLSRETLKALQDEGGDRVILGFRPEAVEVVGEGEPAGFPVTVTVVEELGSDAFLYGQYADTADPARLAQTVIARVDPADPPAKGERVRLRIQPGKERLFSAVTGRRLPT</sequence>
<evidence type="ECO:0000256" key="3">
    <source>
        <dbReference type="ARBA" id="ARBA00022840"/>
    </source>
</evidence>
<evidence type="ECO:0000313" key="6">
    <source>
        <dbReference type="Proteomes" id="UP000578449"/>
    </source>
</evidence>
<dbReference type="FunFam" id="3.40.50.300:FF:000042">
    <property type="entry name" value="Maltose/maltodextrin ABC transporter, ATP-binding protein"/>
    <property type="match status" value="1"/>
</dbReference>